<dbReference type="InterPro" id="IPR059217">
    <property type="entry name" value="LA3751_2-like"/>
</dbReference>
<keyword evidence="1" id="KW-0472">Membrane</keyword>
<dbReference type="AlphaFoldDB" id="A0A4Z1A3U7"/>
<evidence type="ECO:0000256" key="1">
    <source>
        <dbReference type="SAM" id="Phobius"/>
    </source>
</evidence>
<feature type="transmembrane region" description="Helical" evidence="1">
    <location>
        <begin position="313"/>
        <end position="332"/>
    </location>
</feature>
<dbReference type="Proteomes" id="UP000297567">
    <property type="component" value="Unassembled WGS sequence"/>
</dbReference>
<evidence type="ECO:0000313" key="3">
    <source>
        <dbReference type="Proteomes" id="UP000297567"/>
    </source>
</evidence>
<feature type="transmembrane region" description="Helical" evidence="1">
    <location>
        <begin position="338"/>
        <end position="358"/>
    </location>
</feature>
<feature type="transmembrane region" description="Helical" evidence="1">
    <location>
        <begin position="98"/>
        <end position="122"/>
    </location>
</feature>
<feature type="transmembrane region" description="Helical" evidence="1">
    <location>
        <begin position="228"/>
        <end position="246"/>
    </location>
</feature>
<protein>
    <submittedName>
        <fullName evidence="2">Uncharacterized protein</fullName>
    </submittedName>
</protein>
<keyword evidence="1" id="KW-0812">Transmembrane</keyword>
<dbReference type="EMBL" id="RQGH01000030">
    <property type="protein sequence ID" value="TGL61151.1"/>
    <property type="molecule type" value="Genomic_DNA"/>
</dbReference>
<comment type="caution">
    <text evidence="2">The sequence shown here is derived from an EMBL/GenBank/DDBJ whole genome shotgun (WGS) entry which is preliminary data.</text>
</comment>
<dbReference type="NCBIfam" id="NF047440">
    <property type="entry name" value="LA3751_2_3_fam"/>
    <property type="match status" value="1"/>
</dbReference>
<proteinExistence type="predicted"/>
<organism evidence="2 3">
    <name type="scientific">Leptospira jelokensis</name>
    <dbReference type="NCBI Taxonomy" id="2484931"/>
    <lineage>
        <taxon>Bacteria</taxon>
        <taxon>Pseudomonadati</taxon>
        <taxon>Spirochaetota</taxon>
        <taxon>Spirochaetia</taxon>
        <taxon>Leptospirales</taxon>
        <taxon>Leptospiraceae</taxon>
        <taxon>Leptospira</taxon>
    </lineage>
</organism>
<feature type="transmembrane region" description="Helical" evidence="1">
    <location>
        <begin position="134"/>
        <end position="154"/>
    </location>
</feature>
<feature type="transmembrane region" description="Helical" evidence="1">
    <location>
        <begin position="7"/>
        <end position="24"/>
    </location>
</feature>
<feature type="transmembrane region" description="Helical" evidence="1">
    <location>
        <begin position="288"/>
        <end position="306"/>
    </location>
</feature>
<evidence type="ECO:0000313" key="2">
    <source>
        <dbReference type="EMBL" id="TGL61151.1"/>
    </source>
</evidence>
<dbReference type="RefSeq" id="WP_135644499.1">
    <property type="nucleotide sequence ID" value="NZ_RQGH01000030.1"/>
</dbReference>
<gene>
    <name evidence="2" type="ORF">EHQ62_15450</name>
</gene>
<sequence>MSFSKRFSIYLLIVFLPFFYRYQWNHNSIFISSDPEIKYYQVIHSLEGGSPSECYFPAEKLGFNLSFIPFGYPWAFNLKSGNCVFQYPVLFTWIQKGIVWFTSIQVITYIPILFFLFNFVLLDRIFTKHKLNDTMILFAVIIVQCFTPIFLSSLDYSELTLTNFFLLLVIYLFHNTDTKFPKLSDCTLSLAIVLNFQLRPESTIALVIYFSLYLLLHENRNQFIRRMIPIALYAIVFQGIFCIYNYDIYGHILGMRGLNTMNDMSSADLQKDLFGGFIADLWGNEFKIGIFKGYPILFLTILCIFFERNKTRLLYLLSGILFFLFLPFISPYRAGVDIFGMRYFESGVYLAMIGFFLTVTNHKKIRYFLILSLFLLYFSYKSDGRAIKQWSSSAKMYQQVMGEFDALRPDLIVHRGLSLSYLIGQSYIQYPQIAIYSNSDWEKVESIARNQKWKILFLEWEGNQLVSNEFPKKIWKEKFDINFNLSPKAYTVVSNHRIAHFNGYLLEEKK</sequence>
<keyword evidence="3" id="KW-1185">Reference proteome</keyword>
<name>A0A4Z1A3U7_9LEPT</name>
<accession>A0A4Z1A3U7</accession>
<keyword evidence="1" id="KW-1133">Transmembrane helix</keyword>
<reference evidence="2" key="1">
    <citation type="journal article" date="2019" name="PLoS Negl. Trop. Dis.">
        <title>Revisiting the worldwide diversity of Leptospira species in the environment.</title>
        <authorList>
            <person name="Vincent A.T."/>
            <person name="Schiettekatte O."/>
            <person name="Bourhy P."/>
            <person name="Veyrier F.J."/>
            <person name="Picardeau M."/>
        </authorList>
    </citation>
    <scope>NUCLEOTIDE SEQUENCE [LARGE SCALE GENOMIC DNA]</scope>
    <source>
        <strain evidence="2">201702451</strain>
    </source>
</reference>